<reference evidence="2" key="1">
    <citation type="journal article" date="2023" name="Mol. Phylogenet. Evol.">
        <title>Genome-scale phylogeny and comparative genomics of the fungal order Sordariales.</title>
        <authorList>
            <person name="Hensen N."/>
            <person name="Bonometti L."/>
            <person name="Westerberg I."/>
            <person name="Brannstrom I.O."/>
            <person name="Guillou S."/>
            <person name="Cros-Aarteil S."/>
            <person name="Calhoun S."/>
            <person name="Haridas S."/>
            <person name="Kuo A."/>
            <person name="Mondo S."/>
            <person name="Pangilinan J."/>
            <person name="Riley R."/>
            <person name="LaButti K."/>
            <person name="Andreopoulos B."/>
            <person name="Lipzen A."/>
            <person name="Chen C."/>
            <person name="Yan M."/>
            <person name="Daum C."/>
            <person name="Ng V."/>
            <person name="Clum A."/>
            <person name="Steindorff A."/>
            <person name="Ohm R.A."/>
            <person name="Martin F."/>
            <person name="Silar P."/>
            <person name="Natvig D.O."/>
            <person name="Lalanne C."/>
            <person name="Gautier V."/>
            <person name="Ament-Velasquez S.L."/>
            <person name="Kruys A."/>
            <person name="Hutchinson M.I."/>
            <person name="Powell A.J."/>
            <person name="Barry K."/>
            <person name="Miller A.N."/>
            <person name="Grigoriev I.V."/>
            <person name="Debuchy R."/>
            <person name="Gladieux P."/>
            <person name="Hiltunen Thoren M."/>
            <person name="Johannesson H."/>
        </authorList>
    </citation>
    <scope>NUCLEOTIDE SEQUENCE [LARGE SCALE GENOMIC DNA]</scope>
    <source>
        <strain evidence="2">CBS 340.73</strain>
    </source>
</reference>
<organism evidence="1 2">
    <name type="scientific">Diplogelasinospora grovesii</name>
    <dbReference type="NCBI Taxonomy" id="303347"/>
    <lineage>
        <taxon>Eukaryota</taxon>
        <taxon>Fungi</taxon>
        <taxon>Dikarya</taxon>
        <taxon>Ascomycota</taxon>
        <taxon>Pezizomycotina</taxon>
        <taxon>Sordariomycetes</taxon>
        <taxon>Sordariomycetidae</taxon>
        <taxon>Sordariales</taxon>
        <taxon>Diplogelasinosporaceae</taxon>
        <taxon>Diplogelasinospora</taxon>
    </lineage>
</organism>
<keyword evidence="2" id="KW-1185">Reference proteome</keyword>
<evidence type="ECO:0000313" key="1">
    <source>
        <dbReference type="EMBL" id="KAK3934644.1"/>
    </source>
</evidence>
<proteinExistence type="predicted"/>
<dbReference type="Proteomes" id="UP001303473">
    <property type="component" value="Unassembled WGS sequence"/>
</dbReference>
<dbReference type="AlphaFoldDB" id="A0AAN6MWJ5"/>
<protein>
    <submittedName>
        <fullName evidence="1">Uncharacterized protein</fullName>
    </submittedName>
</protein>
<evidence type="ECO:0000313" key="2">
    <source>
        <dbReference type="Proteomes" id="UP001303473"/>
    </source>
</evidence>
<name>A0AAN6MWJ5_9PEZI</name>
<gene>
    <name evidence="1" type="ORF">QBC46DRAFT_426506</name>
</gene>
<sequence>MATSAETNVGAIVNLTQSSEDQTVWEATQTEVLRNLPPGDIKGRKQIAWSFGPVNIVGYVDTDTFEVGVSVTVAGINVGAIYGNLKDGVILKINLLVVKGQIKLYLKNGNEVWINLSLKITFDGSYSGDYKIVTI</sequence>
<accession>A0AAN6MWJ5</accession>
<dbReference type="EMBL" id="MU853971">
    <property type="protein sequence ID" value="KAK3934644.1"/>
    <property type="molecule type" value="Genomic_DNA"/>
</dbReference>
<comment type="caution">
    <text evidence="1">The sequence shown here is derived from an EMBL/GenBank/DDBJ whole genome shotgun (WGS) entry which is preliminary data.</text>
</comment>